<dbReference type="Gene3D" id="2.60.40.60">
    <property type="entry name" value="Cadherins"/>
    <property type="match status" value="5"/>
</dbReference>
<keyword evidence="2" id="KW-0812">Transmembrane</keyword>
<comment type="subcellular location">
    <subcellularLocation>
        <location evidence="1">Membrane</location>
    </subcellularLocation>
</comment>
<keyword evidence="4 7" id="KW-0106">Calcium</keyword>
<reference evidence="9 10" key="1">
    <citation type="journal article" date="2007" name="Science">
        <title>Sea anemone genome reveals ancestral eumetazoan gene repertoire and genomic organization.</title>
        <authorList>
            <person name="Putnam N.H."/>
            <person name="Srivastava M."/>
            <person name="Hellsten U."/>
            <person name="Dirks B."/>
            <person name="Chapman J."/>
            <person name="Salamov A."/>
            <person name="Terry A."/>
            <person name="Shapiro H."/>
            <person name="Lindquist E."/>
            <person name="Kapitonov V.V."/>
            <person name="Jurka J."/>
            <person name="Genikhovich G."/>
            <person name="Grigoriev I.V."/>
            <person name="Lucas S.M."/>
            <person name="Steele R.E."/>
            <person name="Finnerty J.R."/>
            <person name="Technau U."/>
            <person name="Martindale M.Q."/>
            <person name="Rokhsar D.S."/>
        </authorList>
    </citation>
    <scope>NUCLEOTIDE SEQUENCE [LARGE SCALE GENOMIC DNA]</scope>
    <source>
        <strain evidence="10">CH2 X CH6</strain>
    </source>
</reference>
<evidence type="ECO:0000256" key="6">
    <source>
        <dbReference type="ARBA" id="ARBA00023136"/>
    </source>
</evidence>
<dbReference type="PRINTS" id="PR00205">
    <property type="entry name" value="CADHERIN"/>
</dbReference>
<dbReference type="FunFam" id="2.60.40.60:FF:000275">
    <property type="entry name" value="Si:dkey-30k22.7"/>
    <property type="match status" value="1"/>
</dbReference>
<dbReference type="STRING" id="45351.A7SN98"/>
<evidence type="ECO:0000256" key="7">
    <source>
        <dbReference type="PROSITE-ProRule" id="PRU00043"/>
    </source>
</evidence>
<evidence type="ECO:0000256" key="1">
    <source>
        <dbReference type="ARBA" id="ARBA00004370"/>
    </source>
</evidence>
<dbReference type="InParanoid" id="A7SN98"/>
<keyword evidence="6" id="KW-0472">Membrane</keyword>
<evidence type="ECO:0000313" key="9">
    <source>
        <dbReference type="EMBL" id="EDO34816.1"/>
    </source>
</evidence>
<dbReference type="SMART" id="SM00112">
    <property type="entry name" value="CA"/>
    <property type="match status" value="5"/>
</dbReference>
<dbReference type="Pfam" id="PF00028">
    <property type="entry name" value="Cadherin"/>
    <property type="match status" value="4"/>
</dbReference>
<dbReference type="InterPro" id="IPR015919">
    <property type="entry name" value="Cadherin-like_sf"/>
</dbReference>
<proteinExistence type="predicted"/>
<dbReference type="PhylomeDB" id="A7SN98"/>
<accession>A7SN98</accession>
<sequence length="471" mass="50534">MTGDIRAVGLLDRETKLNYTLDVKATDVDPVDPRWSAAVVYVEVLDSNDNAPVFKKQSYVVEMVEHSPTTFTVVKVGEKVVFLIKTTDRDVGSNGRISYSIVSGNVDGAFVIDSSSVIRVVALVDREAHPAGYSLLVVARDHGYPTPNAATARVNITISDINDNAPRFLKFTYSGSVREDRTVGTEVVQVQATDDDDGLAGEIVFAITGGDPEGLFSILNTSGKITVARSLDREMKATYELTVTATDRAGDPKSTSVEVDITITDANDNKPVFTNIPATILLSESTIPGTPVITVVATDQDIGVNGQVRYVGDSPKGKFAVNAITGVVSTVGELDYEDVQRYTVYIVATDQGEPQLNSTTLHLNISLVDANDNNPTFTKAAYTAHVSEEATAGTNVIMVNATERDSGKDSKITYNISAGDPLDHFAINHLTGQISVRKALDRETTSLYTLLVSARDGGTPPRFGQATVLIH</sequence>
<feature type="domain" description="Cadherin" evidence="8">
    <location>
        <begin position="55"/>
        <end position="168"/>
    </location>
</feature>
<dbReference type="Proteomes" id="UP000001593">
    <property type="component" value="Unassembled WGS sequence"/>
</dbReference>
<gene>
    <name evidence="9" type="ORF">NEMVEDRAFT_v1g124570</name>
</gene>
<protein>
    <recommendedName>
        <fullName evidence="8">Cadherin domain-containing protein</fullName>
    </recommendedName>
</protein>
<name>A7SN98_NEMVE</name>
<dbReference type="GO" id="GO:0045296">
    <property type="term" value="F:cadherin binding"/>
    <property type="evidence" value="ECO:0000318"/>
    <property type="project" value="GO_Central"/>
</dbReference>
<evidence type="ECO:0000256" key="4">
    <source>
        <dbReference type="ARBA" id="ARBA00022837"/>
    </source>
</evidence>
<evidence type="ECO:0000256" key="3">
    <source>
        <dbReference type="ARBA" id="ARBA00022737"/>
    </source>
</evidence>
<dbReference type="SUPFAM" id="SSF49313">
    <property type="entry name" value="Cadherin-like"/>
    <property type="match status" value="5"/>
</dbReference>
<evidence type="ECO:0000256" key="2">
    <source>
        <dbReference type="ARBA" id="ARBA00022692"/>
    </source>
</evidence>
<keyword evidence="3" id="KW-0677">Repeat</keyword>
<dbReference type="PROSITE" id="PS00232">
    <property type="entry name" value="CADHERIN_1"/>
    <property type="match status" value="3"/>
</dbReference>
<keyword evidence="10" id="KW-1185">Reference proteome</keyword>
<dbReference type="PANTHER" id="PTHR24026:SF126">
    <property type="entry name" value="PROTOCADHERIN FAT 4"/>
    <property type="match status" value="1"/>
</dbReference>
<dbReference type="PANTHER" id="PTHR24026">
    <property type="entry name" value="FAT ATYPICAL CADHERIN-RELATED"/>
    <property type="match status" value="1"/>
</dbReference>
<dbReference type="HOGENOM" id="CLU_006480_3_2_1"/>
<feature type="domain" description="Cadherin" evidence="8">
    <location>
        <begin position="274"/>
        <end position="377"/>
    </location>
</feature>
<dbReference type="GO" id="GO:0098742">
    <property type="term" value="P:cell-cell adhesion via plasma-membrane adhesion molecules"/>
    <property type="evidence" value="ECO:0000318"/>
    <property type="project" value="GO_Central"/>
</dbReference>
<dbReference type="CDD" id="cd11304">
    <property type="entry name" value="Cadherin_repeat"/>
    <property type="match status" value="5"/>
</dbReference>
<dbReference type="FunFam" id="2.60.40.60:FF:000822">
    <property type="entry name" value="Predicted protein"/>
    <property type="match status" value="1"/>
</dbReference>
<evidence type="ECO:0000256" key="5">
    <source>
        <dbReference type="ARBA" id="ARBA00022989"/>
    </source>
</evidence>
<dbReference type="GO" id="GO:0005509">
    <property type="term" value="F:calcium ion binding"/>
    <property type="evidence" value="ECO:0007669"/>
    <property type="project" value="UniProtKB-UniRule"/>
</dbReference>
<evidence type="ECO:0000313" key="10">
    <source>
        <dbReference type="Proteomes" id="UP000001593"/>
    </source>
</evidence>
<feature type="domain" description="Cadherin" evidence="8">
    <location>
        <begin position="2"/>
        <end position="54"/>
    </location>
</feature>
<feature type="domain" description="Cadherin" evidence="8">
    <location>
        <begin position="169"/>
        <end position="273"/>
    </location>
</feature>
<dbReference type="GO" id="GO:0016342">
    <property type="term" value="C:catenin complex"/>
    <property type="evidence" value="ECO:0000318"/>
    <property type="project" value="GO_Central"/>
</dbReference>
<dbReference type="GO" id="GO:0007156">
    <property type="term" value="P:homophilic cell adhesion via plasma membrane adhesion molecules"/>
    <property type="evidence" value="ECO:0007669"/>
    <property type="project" value="InterPro"/>
</dbReference>
<dbReference type="eggNOG" id="KOG4289">
    <property type="taxonomic scope" value="Eukaryota"/>
</dbReference>
<dbReference type="InterPro" id="IPR020894">
    <property type="entry name" value="Cadherin_CS"/>
</dbReference>
<dbReference type="EMBL" id="DS469718">
    <property type="protein sequence ID" value="EDO34816.1"/>
    <property type="molecule type" value="Genomic_DNA"/>
</dbReference>
<dbReference type="GO" id="GO:0016477">
    <property type="term" value="P:cell migration"/>
    <property type="evidence" value="ECO:0000318"/>
    <property type="project" value="GO_Central"/>
</dbReference>
<organism evidence="9 10">
    <name type="scientific">Nematostella vectensis</name>
    <name type="common">Starlet sea anemone</name>
    <dbReference type="NCBI Taxonomy" id="45351"/>
    <lineage>
        <taxon>Eukaryota</taxon>
        <taxon>Metazoa</taxon>
        <taxon>Cnidaria</taxon>
        <taxon>Anthozoa</taxon>
        <taxon>Hexacorallia</taxon>
        <taxon>Actiniaria</taxon>
        <taxon>Edwardsiidae</taxon>
        <taxon>Nematostella</taxon>
    </lineage>
</organism>
<keyword evidence="5" id="KW-1133">Transmembrane helix</keyword>
<dbReference type="AlphaFoldDB" id="A7SN98"/>
<dbReference type="InterPro" id="IPR002126">
    <property type="entry name" value="Cadherin-like_dom"/>
</dbReference>
<dbReference type="FunFam" id="2.60.40.60:FF:000020">
    <property type="entry name" value="Dachsous cadherin-related 1b"/>
    <property type="match status" value="2"/>
</dbReference>
<evidence type="ECO:0000259" key="8">
    <source>
        <dbReference type="PROSITE" id="PS50268"/>
    </source>
</evidence>
<dbReference type="GO" id="GO:0008013">
    <property type="term" value="F:beta-catenin binding"/>
    <property type="evidence" value="ECO:0000318"/>
    <property type="project" value="GO_Central"/>
</dbReference>
<feature type="domain" description="Cadherin" evidence="8">
    <location>
        <begin position="378"/>
        <end position="470"/>
    </location>
</feature>
<dbReference type="OMA" id="HINVSAM"/>
<dbReference type="PROSITE" id="PS50268">
    <property type="entry name" value="CADHERIN_2"/>
    <property type="match status" value="5"/>
</dbReference>
<dbReference type="FunFam" id="2.60.40.60:FF:000015">
    <property type="entry name" value="FAT atypical cadherin 1"/>
    <property type="match status" value="1"/>
</dbReference>